<accession>A0A5B9MMK1</accession>
<feature type="compositionally biased region" description="Acidic residues" evidence="1">
    <location>
        <begin position="1"/>
        <end position="11"/>
    </location>
</feature>
<feature type="region of interest" description="Disordered" evidence="1">
    <location>
        <begin position="1"/>
        <end position="23"/>
    </location>
</feature>
<dbReference type="KEGG" id="smam:Mal15_52230"/>
<dbReference type="Proteomes" id="UP000321353">
    <property type="component" value="Chromosome"/>
</dbReference>
<evidence type="ECO:0000313" key="3">
    <source>
        <dbReference type="EMBL" id="QEG01147.1"/>
    </source>
</evidence>
<evidence type="ECO:0000256" key="2">
    <source>
        <dbReference type="SAM" id="Phobius"/>
    </source>
</evidence>
<keyword evidence="4" id="KW-1185">Reference proteome</keyword>
<name>A0A5B9MMK1_9BACT</name>
<dbReference type="AlphaFoldDB" id="A0A5B9MMK1"/>
<keyword evidence="2" id="KW-0472">Membrane</keyword>
<gene>
    <name evidence="3" type="ORF">Mal15_52230</name>
</gene>
<protein>
    <submittedName>
        <fullName evidence="3">Uncharacterized protein</fullName>
    </submittedName>
</protein>
<evidence type="ECO:0000256" key="1">
    <source>
        <dbReference type="SAM" id="MobiDB-lite"/>
    </source>
</evidence>
<proteinExistence type="predicted"/>
<reference evidence="3 4" key="1">
    <citation type="submission" date="2019-02" db="EMBL/GenBank/DDBJ databases">
        <title>Planctomycetal bacteria perform biofilm scaping via a novel small molecule.</title>
        <authorList>
            <person name="Jeske O."/>
            <person name="Boedeker C."/>
            <person name="Wiegand S."/>
            <person name="Breitling P."/>
            <person name="Kallscheuer N."/>
            <person name="Jogler M."/>
            <person name="Rohde M."/>
            <person name="Petersen J."/>
            <person name="Medema M.H."/>
            <person name="Surup F."/>
            <person name="Jogler C."/>
        </authorList>
    </citation>
    <scope>NUCLEOTIDE SEQUENCE [LARGE SCALE GENOMIC DNA]</scope>
    <source>
        <strain evidence="3 4">Mal15</strain>
    </source>
</reference>
<keyword evidence="2" id="KW-0812">Transmembrane</keyword>
<dbReference type="RefSeq" id="WP_147870263.1">
    <property type="nucleotide sequence ID" value="NZ_CP036264.1"/>
</dbReference>
<evidence type="ECO:0000313" key="4">
    <source>
        <dbReference type="Proteomes" id="UP000321353"/>
    </source>
</evidence>
<sequence length="227" mass="24354" precursor="true">MNLDNENENENENDRERDGDDDGIDQAFIARLRGLTPASVSASADDGPETPLSIESILYRAGFEAGRDHVRRMSIVRNANAGQWLSLLAASVLTAVVTIPVALGIGRHWQSPNPARVAVQHDASPSETDNAAPEPSDEPSGAPVGAEATPSIKSTRWQNIHSDWHLTTIAGGTPLATLTAFHSRSLETLPRSNWIALEDDPFDAGDTISAGDLDTLTATFDLQVQPR</sequence>
<dbReference type="EMBL" id="CP036264">
    <property type="protein sequence ID" value="QEG01147.1"/>
    <property type="molecule type" value="Genomic_DNA"/>
</dbReference>
<feature type="region of interest" description="Disordered" evidence="1">
    <location>
        <begin position="114"/>
        <end position="151"/>
    </location>
</feature>
<feature type="transmembrane region" description="Helical" evidence="2">
    <location>
        <begin position="84"/>
        <end position="106"/>
    </location>
</feature>
<organism evidence="3 4">
    <name type="scientific">Stieleria maiorica</name>
    <dbReference type="NCBI Taxonomy" id="2795974"/>
    <lineage>
        <taxon>Bacteria</taxon>
        <taxon>Pseudomonadati</taxon>
        <taxon>Planctomycetota</taxon>
        <taxon>Planctomycetia</taxon>
        <taxon>Pirellulales</taxon>
        <taxon>Pirellulaceae</taxon>
        <taxon>Stieleria</taxon>
    </lineage>
</organism>
<keyword evidence="2" id="KW-1133">Transmembrane helix</keyword>